<dbReference type="SUPFAM" id="SSF53474">
    <property type="entry name" value="alpha/beta-Hydrolases"/>
    <property type="match status" value="1"/>
</dbReference>
<comment type="caution">
    <text evidence="5">The sequence shown here is derived from an EMBL/GenBank/DDBJ whole genome shotgun (WGS) entry which is preliminary data.</text>
</comment>
<dbReference type="InterPro" id="IPR029058">
    <property type="entry name" value="AB_hydrolase_fold"/>
</dbReference>
<dbReference type="PANTHER" id="PTHR43798:SF28">
    <property type="entry name" value="AB HYDROLASE-1 DOMAIN-CONTAINING PROTEIN"/>
    <property type="match status" value="1"/>
</dbReference>
<organism evidence="5 6">
    <name type="scientific">Pontibacter populi</name>
    <dbReference type="NCBI Taxonomy" id="890055"/>
    <lineage>
        <taxon>Bacteria</taxon>
        <taxon>Pseudomonadati</taxon>
        <taxon>Bacteroidota</taxon>
        <taxon>Cytophagia</taxon>
        <taxon>Cytophagales</taxon>
        <taxon>Hymenobacteraceae</taxon>
        <taxon>Pontibacter</taxon>
    </lineage>
</organism>
<comment type="similarity">
    <text evidence="1">Belongs to the peptidase S33 family.</text>
</comment>
<feature type="chain" id="PRO_5046671168" evidence="3">
    <location>
        <begin position="22"/>
        <end position="321"/>
    </location>
</feature>
<evidence type="ECO:0000256" key="2">
    <source>
        <dbReference type="ARBA" id="ARBA00022801"/>
    </source>
</evidence>
<dbReference type="InterPro" id="IPR000073">
    <property type="entry name" value="AB_hydrolase_1"/>
</dbReference>
<accession>A0ABV1RYV0</accession>
<dbReference type="PANTHER" id="PTHR43798">
    <property type="entry name" value="MONOACYLGLYCEROL LIPASE"/>
    <property type="match status" value="1"/>
</dbReference>
<name>A0ABV1RYV0_9BACT</name>
<evidence type="ECO:0000313" key="6">
    <source>
        <dbReference type="Proteomes" id="UP001476807"/>
    </source>
</evidence>
<dbReference type="Proteomes" id="UP001476807">
    <property type="component" value="Unassembled WGS sequence"/>
</dbReference>
<feature type="domain" description="AB hydrolase-1" evidence="4">
    <location>
        <begin position="58"/>
        <end position="305"/>
    </location>
</feature>
<evidence type="ECO:0000313" key="5">
    <source>
        <dbReference type="EMBL" id="MER2999578.1"/>
    </source>
</evidence>
<gene>
    <name evidence="5" type="ORF">ABS362_18645</name>
</gene>
<sequence>MKYIYSFLMLILVFSCTKPFSNSPASNSVKYQNGERYITINGIRHWVKIAGSEHNTTPVVIVHGGPGGNNYTFERTAGQKLEEFTTIVYYEQRGCGRSDAPQNTSDYALPTLISDLNVLSDSLGVDKITLLGYSFGAELSLRYAIAHPEKVEKLILSSPAELSKANMLVQIQGFYSIGDSSLRSGIEKVLKDTTSLQAKYGNIWNLANSATVDKFLFHNQDKAQLNRQLWQESNLKNTGLMAKVYLQNNKADLVQKTTGLQTPTLLISGVYDKNGGLHTGLALKEVLPNSTLKLYHNSAHFPDIEETERFATDVKEFIQAK</sequence>
<dbReference type="InterPro" id="IPR050266">
    <property type="entry name" value="AB_hydrolase_sf"/>
</dbReference>
<proteinExistence type="inferred from homology"/>
<dbReference type="RefSeq" id="WP_350414455.1">
    <property type="nucleotide sequence ID" value="NZ_JBEOKT010000027.1"/>
</dbReference>
<keyword evidence="6" id="KW-1185">Reference proteome</keyword>
<dbReference type="EMBL" id="JBEOKT010000027">
    <property type="protein sequence ID" value="MER2999578.1"/>
    <property type="molecule type" value="Genomic_DNA"/>
</dbReference>
<evidence type="ECO:0000259" key="4">
    <source>
        <dbReference type="Pfam" id="PF00561"/>
    </source>
</evidence>
<evidence type="ECO:0000256" key="1">
    <source>
        <dbReference type="ARBA" id="ARBA00010088"/>
    </source>
</evidence>
<evidence type="ECO:0000256" key="3">
    <source>
        <dbReference type="SAM" id="SignalP"/>
    </source>
</evidence>
<dbReference type="InterPro" id="IPR002410">
    <property type="entry name" value="Peptidase_S33"/>
</dbReference>
<dbReference type="PROSITE" id="PS51257">
    <property type="entry name" value="PROKAR_LIPOPROTEIN"/>
    <property type="match status" value="1"/>
</dbReference>
<protein>
    <submittedName>
        <fullName evidence="5">Alpha/beta fold hydrolase</fullName>
    </submittedName>
</protein>
<keyword evidence="3" id="KW-0732">Signal</keyword>
<reference evidence="5 6" key="1">
    <citation type="submission" date="2024-06" db="EMBL/GenBank/DDBJ databases">
        <title>Pontibacter populi HYL7-15.</title>
        <authorList>
            <person name="Kim M.K."/>
        </authorList>
    </citation>
    <scope>NUCLEOTIDE SEQUENCE [LARGE SCALE GENOMIC DNA]</scope>
    <source>
        <strain evidence="5 6">HYL7-15</strain>
    </source>
</reference>
<keyword evidence="2 5" id="KW-0378">Hydrolase</keyword>
<feature type="signal peptide" evidence="3">
    <location>
        <begin position="1"/>
        <end position="21"/>
    </location>
</feature>
<dbReference type="GO" id="GO:0016787">
    <property type="term" value="F:hydrolase activity"/>
    <property type="evidence" value="ECO:0007669"/>
    <property type="project" value="UniProtKB-KW"/>
</dbReference>
<dbReference type="Gene3D" id="3.40.50.1820">
    <property type="entry name" value="alpha/beta hydrolase"/>
    <property type="match status" value="1"/>
</dbReference>
<dbReference type="PRINTS" id="PR00793">
    <property type="entry name" value="PROAMNOPTASE"/>
</dbReference>
<dbReference type="Pfam" id="PF00561">
    <property type="entry name" value="Abhydrolase_1"/>
    <property type="match status" value="1"/>
</dbReference>